<dbReference type="Pfam" id="PF01636">
    <property type="entry name" value="APH"/>
    <property type="match status" value="1"/>
</dbReference>
<proteinExistence type="predicted"/>
<evidence type="ECO:0000313" key="2">
    <source>
        <dbReference type="EMBL" id="MDH5162700.1"/>
    </source>
</evidence>
<dbReference type="InterPro" id="IPR002575">
    <property type="entry name" value="Aminoglycoside_PTrfase"/>
</dbReference>
<dbReference type="SUPFAM" id="SSF56112">
    <property type="entry name" value="Protein kinase-like (PK-like)"/>
    <property type="match status" value="1"/>
</dbReference>
<organism evidence="2 3">
    <name type="scientific">Heyndrickxia oleronia</name>
    <dbReference type="NCBI Taxonomy" id="38875"/>
    <lineage>
        <taxon>Bacteria</taxon>
        <taxon>Bacillati</taxon>
        <taxon>Bacillota</taxon>
        <taxon>Bacilli</taxon>
        <taxon>Bacillales</taxon>
        <taxon>Bacillaceae</taxon>
        <taxon>Heyndrickxia</taxon>
    </lineage>
</organism>
<evidence type="ECO:0000313" key="3">
    <source>
        <dbReference type="Proteomes" id="UP001159179"/>
    </source>
</evidence>
<comment type="caution">
    <text evidence="2">The sequence shown here is derived from an EMBL/GenBank/DDBJ whole genome shotgun (WGS) entry which is preliminary data.</text>
</comment>
<gene>
    <name evidence="2" type="ORF">P5X88_17335</name>
</gene>
<sequence>MRNNDIRKMVIQMIEKHSGIKQDIEISNVTINNTGFNNNIATFHLSYRRGDEYFSKEVVLKKYTSEPNYNSTYRKELTVLKSNALKKFVNVPCVYYEDDEQNIILMEKIQGVTFDQLLLSNFQYRQFGEVLGYIHNIDTKFFLDDFLNINLKQDNYLNVYLTNLRNRVKLFSDQEYMKLLNKLTEQFTTIECREVLNHGDYHFLNVILDNNKKAVVLDWEKAKIADYRFDLANSLIMGYSWFGIDFKEPMLGGYQKITGKKIKDLELFEALLSFDSFTKMIPLIEGSDDSHIRDRSFKWLLRRYELFVKYHGKRFKKAEEFLYSKGLYFHEI</sequence>
<accession>A0AAW6SV61</accession>
<protein>
    <submittedName>
        <fullName evidence="2">Phosphotransferase</fullName>
    </submittedName>
</protein>
<dbReference type="Proteomes" id="UP001159179">
    <property type="component" value="Unassembled WGS sequence"/>
</dbReference>
<dbReference type="AlphaFoldDB" id="A0AAW6SV61"/>
<dbReference type="EMBL" id="JAROYP010000010">
    <property type="protein sequence ID" value="MDH5162700.1"/>
    <property type="molecule type" value="Genomic_DNA"/>
</dbReference>
<name>A0AAW6SV61_9BACI</name>
<feature type="domain" description="Aminoglycoside phosphotransferase" evidence="1">
    <location>
        <begin position="47"/>
        <end position="255"/>
    </location>
</feature>
<reference evidence="2" key="1">
    <citation type="submission" date="2023-03" db="EMBL/GenBank/DDBJ databases">
        <title>Bacterial isolates from washroom surfaces on a university campus.</title>
        <authorList>
            <person name="Holman D.B."/>
            <person name="Gzyl K.E."/>
            <person name="Taheri A.E."/>
        </authorList>
    </citation>
    <scope>NUCLEOTIDE SEQUENCE</scope>
    <source>
        <strain evidence="2">RD03</strain>
    </source>
</reference>
<dbReference type="Gene3D" id="3.90.1200.10">
    <property type="match status" value="1"/>
</dbReference>
<dbReference type="RefSeq" id="WP_280617553.1">
    <property type="nucleotide sequence ID" value="NZ_JAROYP010000010.1"/>
</dbReference>
<evidence type="ECO:0000259" key="1">
    <source>
        <dbReference type="Pfam" id="PF01636"/>
    </source>
</evidence>
<dbReference type="InterPro" id="IPR011009">
    <property type="entry name" value="Kinase-like_dom_sf"/>
</dbReference>